<dbReference type="eggNOG" id="KOG3124">
    <property type="taxonomic scope" value="Eukaryota"/>
</dbReference>
<keyword evidence="7" id="KW-0028">Amino-acid biosynthesis</keyword>
<dbReference type="UniPathway" id="UPA00098">
    <property type="reaction ID" value="UER00361"/>
</dbReference>
<feature type="domain" description="Pyrroline-5-carboxylate reductase catalytic N-terminal" evidence="18">
    <location>
        <begin position="11"/>
        <end position="104"/>
    </location>
</feature>
<evidence type="ECO:0000256" key="9">
    <source>
        <dbReference type="ARBA" id="ARBA00022857"/>
    </source>
</evidence>
<dbReference type="InterPro" id="IPR029036">
    <property type="entry name" value="P5CR_dimer"/>
</dbReference>
<comment type="function">
    <text evidence="14">Oxidoreductase that catalyzes the last step in proline biosynthesis, which corresponds to the reduction of pyrroline-5-carboxylate (P5C) to L-proline using NAD(P)H. Proline is synthesized from either glutamate or ornithine; both are converted to P5C, and then to proline via pyrroline-5-carboxylate reductases (PYCRs). PYCR3 is exclusively linked to the biosynthesis of proline from ornithine.</text>
</comment>
<accession>A7SC14</accession>
<feature type="domain" description="Pyrroline-5-carboxylate reductase dimerisation" evidence="19">
    <location>
        <begin position="165"/>
        <end position="269"/>
    </location>
</feature>
<evidence type="ECO:0000256" key="6">
    <source>
        <dbReference type="ARBA" id="ARBA00022490"/>
    </source>
</evidence>
<evidence type="ECO:0000256" key="12">
    <source>
        <dbReference type="ARBA" id="ARBA00039786"/>
    </source>
</evidence>
<dbReference type="Pfam" id="PF03807">
    <property type="entry name" value="F420_oxidored"/>
    <property type="match status" value="1"/>
</dbReference>
<evidence type="ECO:0000313" key="20">
    <source>
        <dbReference type="EMBL" id="EDO38756.1"/>
    </source>
</evidence>
<dbReference type="InterPro" id="IPR036291">
    <property type="entry name" value="NAD(P)-bd_dom_sf"/>
</dbReference>
<dbReference type="STRING" id="45351.A7SC14"/>
<dbReference type="PANTHER" id="PTHR11645">
    <property type="entry name" value="PYRROLINE-5-CARBOXYLATE REDUCTASE"/>
    <property type="match status" value="1"/>
</dbReference>
<evidence type="ECO:0000256" key="3">
    <source>
        <dbReference type="ARBA" id="ARBA00005525"/>
    </source>
</evidence>
<dbReference type="FunFam" id="1.10.3730.10:FF:000001">
    <property type="entry name" value="Pyrroline-5-carboxylate reductase"/>
    <property type="match status" value="1"/>
</dbReference>
<dbReference type="Pfam" id="PF14748">
    <property type="entry name" value="P5CR_dimer"/>
    <property type="match status" value="1"/>
</dbReference>
<evidence type="ECO:0000313" key="21">
    <source>
        <dbReference type="Proteomes" id="UP000001593"/>
    </source>
</evidence>
<keyword evidence="8" id="KW-0641">Proline biosynthesis</keyword>
<dbReference type="HOGENOM" id="CLU_042344_3_0_1"/>
<keyword evidence="9 17" id="KW-0521">NADP</keyword>
<evidence type="ECO:0000256" key="1">
    <source>
        <dbReference type="ARBA" id="ARBA00004496"/>
    </source>
</evidence>
<evidence type="ECO:0000256" key="16">
    <source>
        <dbReference type="ARBA" id="ARBA00052690"/>
    </source>
</evidence>
<evidence type="ECO:0000256" key="8">
    <source>
        <dbReference type="ARBA" id="ARBA00022650"/>
    </source>
</evidence>
<evidence type="ECO:0000256" key="11">
    <source>
        <dbReference type="ARBA" id="ARBA00038523"/>
    </source>
</evidence>
<evidence type="ECO:0000256" key="4">
    <source>
        <dbReference type="ARBA" id="ARBA00012855"/>
    </source>
</evidence>
<comment type="subunit">
    <text evidence="11">Homodecamer; composed of 5 homodimers.</text>
</comment>
<dbReference type="OMA" id="IPNMGAQ"/>
<evidence type="ECO:0000256" key="2">
    <source>
        <dbReference type="ARBA" id="ARBA00005205"/>
    </source>
</evidence>
<dbReference type="EC" id="1.5.1.2" evidence="4"/>
<evidence type="ECO:0000259" key="18">
    <source>
        <dbReference type="Pfam" id="PF03807"/>
    </source>
</evidence>
<dbReference type="SUPFAM" id="SSF48179">
    <property type="entry name" value="6-phosphogluconate dehydrogenase C-terminal domain-like"/>
    <property type="match status" value="1"/>
</dbReference>
<sequence>MADEHKSSLHVGFIGGGNMAIALAKGFISSKMVKSENIIASALTERTLTHWKEIGCKTTLKNSDVVAHSAVLFIAVKPHLVPTVMKEIDKLITERHLVVSVAAGIPLSSFSKVGSIRVIRLMPNLPCSVKQGAAAFSCGEKATREDADLVHQLISTTGFVAEVKEPLIDTVCGVAGSGSAFVYVVIEAMADGAVKAGLPRVLANQFATQAVLGAATYVKESGKHPAQLKDETCSPGGTTIDGIYQLERGGVRAAFIDAVTSAASKAQELGKKWQ</sequence>
<keyword evidence="6" id="KW-0963">Cytoplasm</keyword>
<proteinExistence type="inferred from homology"/>
<dbReference type="GO" id="GO:0004735">
    <property type="term" value="F:pyrroline-5-carboxylate reductase activity"/>
    <property type="evidence" value="ECO:0000318"/>
    <property type="project" value="GO_Central"/>
</dbReference>
<dbReference type="PANTHER" id="PTHR11645:SF0">
    <property type="entry name" value="PYRROLINE-5-CARBOXYLATE REDUCTASE 3"/>
    <property type="match status" value="1"/>
</dbReference>
<keyword evidence="10" id="KW-0560">Oxidoreductase</keyword>
<comment type="catalytic activity">
    <reaction evidence="16">
        <text>L-proline + NADP(+) = (S)-1-pyrroline-5-carboxylate + NADPH + 2 H(+)</text>
        <dbReference type="Rhea" id="RHEA:14109"/>
        <dbReference type="ChEBI" id="CHEBI:15378"/>
        <dbReference type="ChEBI" id="CHEBI:17388"/>
        <dbReference type="ChEBI" id="CHEBI:57783"/>
        <dbReference type="ChEBI" id="CHEBI:58349"/>
        <dbReference type="ChEBI" id="CHEBI:60039"/>
        <dbReference type="EC" id="1.5.1.2"/>
    </reaction>
</comment>
<dbReference type="Proteomes" id="UP000001593">
    <property type="component" value="Unassembled WGS sequence"/>
</dbReference>
<dbReference type="Gene3D" id="1.10.3730.10">
    <property type="entry name" value="ProC C-terminal domain-like"/>
    <property type="match status" value="1"/>
</dbReference>
<evidence type="ECO:0000259" key="19">
    <source>
        <dbReference type="Pfam" id="PF14748"/>
    </source>
</evidence>
<dbReference type="EMBL" id="DS469620">
    <property type="protein sequence ID" value="EDO38756.1"/>
    <property type="molecule type" value="Genomic_DNA"/>
</dbReference>
<feature type="binding site" evidence="17">
    <location>
        <begin position="14"/>
        <end position="19"/>
    </location>
    <ligand>
        <name>NADP(+)</name>
        <dbReference type="ChEBI" id="CHEBI:58349"/>
    </ligand>
</feature>
<evidence type="ECO:0000256" key="5">
    <source>
        <dbReference type="ARBA" id="ARBA00021413"/>
    </source>
</evidence>
<evidence type="ECO:0000256" key="15">
    <source>
        <dbReference type="ARBA" id="ARBA00050547"/>
    </source>
</evidence>
<reference evidence="20 21" key="1">
    <citation type="journal article" date="2007" name="Science">
        <title>Sea anemone genome reveals ancestral eumetazoan gene repertoire and genomic organization.</title>
        <authorList>
            <person name="Putnam N.H."/>
            <person name="Srivastava M."/>
            <person name="Hellsten U."/>
            <person name="Dirks B."/>
            <person name="Chapman J."/>
            <person name="Salamov A."/>
            <person name="Terry A."/>
            <person name="Shapiro H."/>
            <person name="Lindquist E."/>
            <person name="Kapitonov V.V."/>
            <person name="Jurka J."/>
            <person name="Genikhovich G."/>
            <person name="Grigoriev I.V."/>
            <person name="Lucas S.M."/>
            <person name="Steele R.E."/>
            <person name="Finnerty J.R."/>
            <person name="Technau U."/>
            <person name="Martindale M.Q."/>
            <person name="Rokhsar D.S."/>
        </authorList>
    </citation>
    <scope>NUCLEOTIDE SEQUENCE [LARGE SCALE GENOMIC DNA]</scope>
    <source>
        <strain evidence="21">CH2 X CH6</strain>
    </source>
</reference>
<dbReference type="HAMAP" id="MF_01925">
    <property type="entry name" value="P5C_reductase"/>
    <property type="match status" value="1"/>
</dbReference>
<dbReference type="PhylomeDB" id="A7SC14"/>
<dbReference type="AlphaFoldDB" id="A7SC14"/>
<dbReference type="InterPro" id="IPR028939">
    <property type="entry name" value="P5C_Rdtase_cat_N"/>
</dbReference>
<organism evidence="20 21">
    <name type="scientific">Nematostella vectensis</name>
    <name type="common">Starlet sea anemone</name>
    <dbReference type="NCBI Taxonomy" id="45351"/>
    <lineage>
        <taxon>Eukaryota</taxon>
        <taxon>Metazoa</taxon>
        <taxon>Cnidaria</taxon>
        <taxon>Anthozoa</taxon>
        <taxon>Hexacorallia</taxon>
        <taxon>Actiniaria</taxon>
        <taxon>Edwardsiidae</taxon>
        <taxon>Nematostella</taxon>
    </lineage>
</organism>
<comment type="similarity">
    <text evidence="3">Belongs to the pyrroline-5-carboxylate reductase family.</text>
</comment>
<evidence type="ECO:0000256" key="17">
    <source>
        <dbReference type="PIRSR" id="PIRSR000193-1"/>
    </source>
</evidence>
<comment type="pathway">
    <text evidence="2">Amino-acid biosynthesis; L-proline biosynthesis; L-proline from L-glutamate 5-semialdehyde: step 1/1.</text>
</comment>
<name>A7SC14_NEMVE</name>
<evidence type="ECO:0000256" key="13">
    <source>
        <dbReference type="ARBA" id="ARBA00042532"/>
    </source>
</evidence>
<dbReference type="PIRSF" id="PIRSF000193">
    <property type="entry name" value="Pyrrol-5-carb_rd"/>
    <property type="match status" value="1"/>
</dbReference>
<dbReference type="InParanoid" id="A7SC14"/>
<evidence type="ECO:0000256" key="7">
    <source>
        <dbReference type="ARBA" id="ARBA00022605"/>
    </source>
</evidence>
<dbReference type="GO" id="GO:0005737">
    <property type="term" value="C:cytoplasm"/>
    <property type="evidence" value="ECO:0007669"/>
    <property type="project" value="UniProtKB-SubCell"/>
</dbReference>
<feature type="binding site" evidence="17">
    <location>
        <position position="62"/>
    </location>
    <ligand>
        <name>NADPH</name>
        <dbReference type="ChEBI" id="CHEBI:57783"/>
    </ligand>
</feature>
<evidence type="ECO:0000256" key="10">
    <source>
        <dbReference type="ARBA" id="ARBA00023002"/>
    </source>
</evidence>
<dbReference type="GO" id="GO:0055129">
    <property type="term" value="P:L-proline biosynthetic process"/>
    <property type="evidence" value="ECO:0000318"/>
    <property type="project" value="GO_Central"/>
</dbReference>
<comment type="subcellular location">
    <subcellularLocation>
        <location evidence="1">Cytoplasm</location>
    </subcellularLocation>
</comment>
<gene>
    <name evidence="20" type="ORF">NEMVEDRAFT_v1g112837</name>
</gene>
<dbReference type="SUPFAM" id="SSF51735">
    <property type="entry name" value="NAD(P)-binding Rossmann-fold domains"/>
    <property type="match status" value="1"/>
</dbReference>
<dbReference type="FunFam" id="3.40.50.720:FF:000190">
    <property type="entry name" value="Pyrroline-5-carboxylate reductase"/>
    <property type="match status" value="1"/>
</dbReference>
<dbReference type="Gene3D" id="3.40.50.720">
    <property type="entry name" value="NAD(P)-binding Rossmann-like Domain"/>
    <property type="match status" value="1"/>
</dbReference>
<protein>
    <recommendedName>
        <fullName evidence="5">Pyrroline-5-carboxylate reductase</fullName>
        <ecNumber evidence="4">1.5.1.2</ecNumber>
    </recommendedName>
    <alternativeName>
        <fullName evidence="12">Pyrroline-5-carboxylate reductase 3</fullName>
    </alternativeName>
    <alternativeName>
        <fullName evidence="13">Pyrroline-5-carboxylate reductase-like protein</fullName>
    </alternativeName>
</protein>
<dbReference type="NCBIfam" id="TIGR00112">
    <property type="entry name" value="proC"/>
    <property type="match status" value="1"/>
</dbReference>
<feature type="binding site" evidence="17">
    <location>
        <begin position="75"/>
        <end position="78"/>
    </location>
    <ligand>
        <name>NADP(+)</name>
        <dbReference type="ChEBI" id="CHEBI:58349"/>
    </ligand>
</feature>
<dbReference type="InterPro" id="IPR000304">
    <property type="entry name" value="Pyrroline-COOH_reductase"/>
</dbReference>
<comment type="catalytic activity">
    <reaction evidence="15">
        <text>L-proline + NAD(+) = (S)-1-pyrroline-5-carboxylate + NADH + 2 H(+)</text>
        <dbReference type="Rhea" id="RHEA:14105"/>
        <dbReference type="ChEBI" id="CHEBI:15378"/>
        <dbReference type="ChEBI" id="CHEBI:17388"/>
        <dbReference type="ChEBI" id="CHEBI:57540"/>
        <dbReference type="ChEBI" id="CHEBI:57945"/>
        <dbReference type="ChEBI" id="CHEBI:60039"/>
        <dbReference type="EC" id="1.5.1.2"/>
    </reaction>
</comment>
<evidence type="ECO:0000256" key="14">
    <source>
        <dbReference type="ARBA" id="ARBA00049975"/>
    </source>
</evidence>
<keyword evidence="21" id="KW-1185">Reference proteome</keyword>
<dbReference type="InterPro" id="IPR008927">
    <property type="entry name" value="6-PGluconate_DH-like_C_sf"/>
</dbReference>